<keyword evidence="2" id="KW-1134">Transmembrane beta strand</keyword>
<dbReference type="PANTHER" id="PTHR30203:SF33">
    <property type="entry name" value="BLR4455 PROTEIN"/>
    <property type="match status" value="1"/>
</dbReference>
<keyword evidence="2" id="KW-0732">Signal</keyword>
<dbReference type="Proteomes" id="UP000216020">
    <property type="component" value="Unassembled WGS sequence"/>
</dbReference>
<organism evidence="4 5">
    <name type="scientific">Bordetella genomosp. 10</name>
    <dbReference type="NCBI Taxonomy" id="1416804"/>
    <lineage>
        <taxon>Bacteria</taxon>
        <taxon>Pseudomonadati</taxon>
        <taxon>Pseudomonadota</taxon>
        <taxon>Betaproteobacteria</taxon>
        <taxon>Burkholderiales</taxon>
        <taxon>Alcaligenaceae</taxon>
        <taxon>Bordetella</taxon>
    </lineage>
</organism>
<sequence>MPAPLLTARLRPLALACLLALAATGCTVGPDYRRPTVDMPVAYKEAAGWKPATPSDDQPRAAWWTRYGDPTLDALMPQVEISNQNVAQYAAQYAQAQALVSQARAGFFPTLTGTVSGTRSGSGSGSYATGTSSSASGARVSNEVSASLGLSWELDLWGKLRRTYEEQQASAQASLADLVNAVLSAQSSLAQDYFSLRILDERIDLYEQTIRAYAQYLRVIENKYADSQVSRADVAQARNQLESAKASVQDLAWQRAQYEHAIAILIGKAPAAFSLPRATGTALRLPDIPVGLASTLLERRPDIAAAERAVASANAAIGVAIAAYFPDLTLSASGGFENSSAHKLFTVPYRFWSIGPSFSQTLFDFGATQAQVAQARASYDAAVAGYRQTVLTALGEVEDYLAKLRILDGELASQQRAAEAAIESARVTRDQYDEGMIDYLDVATTEATSLSAQQSLWQLKGTQLTTSVQLIVALGGGWNGTNPTLPASVEQEAPGTAQGK</sequence>
<evidence type="ECO:0000256" key="1">
    <source>
        <dbReference type="ARBA" id="ARBA00007613"/>
    </source>
</evidence>
<reference evidence="5" key="1">
    <citation type="submission" date="2017-05" db="EMBL/GenBank/DDBJ databases">
        <title>Complete and WGS of Bordetella genogroups.</title>
        <authorList>
            <person name="Spilker T."/>
            <person name="Lipuma J."/>
        </authorList>
    </citation>
    <scope>NUCLEOTIDE SEQUENCE [LARGE SCALE GENOMIC DNA]</scope>
    <source>
        <strain evidence="5">AU16122</strain>
    </source>
</reference>
<protein>
    <submittedName>
        <fullName evidence="4">RND transporter</fullName>
    </submittedName>
</protein>
<gene>
    <name evidence="4" type="ORF">CAL29_07125</name>
</gene>
<evidence type="ECO:0000313" key="4">
    <source>
        <dbReference type="EMBL" id="OZI38108.1"/>
    </source>
</evidence>
<dbReference type="Gene3D" id="2.20.200.10">
    <property type="entry name" value="Outer membrane efflux proteins (OEP)"/>
    <property type="match status" value="1"/>
</dbReference>
<keyword evidence="2" id="KW-0564">Palmitate</keyword>
<dbReference type="SUPFAM" id="SSF56954">
    <property type="entry name" value="Outer membrane efflux proteins (OEP)"/>
    <property type="match status" value="1"/>
</dbReference>
<dbReference type="Pfam" id="PF02321">
    <property type="entry name" value="OEP"/>
    <property type="match status" value="2"/>
</dbReference>
<evidence type="ECO:0000313" key="5">
    <source>
        <dbReference type="Proteomes" id="UP000216020"/>
    </source>
</evidence>
<dbReference type="GO" id="GO:0015562">
    <property type="term" value="F:efflux transmembrane transporter activity"/>
    <property type="evidence" value="ECO:0007669"/>
    <property type="project" value="InterPro"/>
</dbReference>
<evidence type="ECO:0000256" key="3">
    <source>
        <dbReference type="SAM" id="MobiDB-lite"/>
    </source>
</evidence>
<name>A0A261SL05_9BORD</name>
<feature type="signal peptide" evidence="2">
    <location>
        <begin position="1"/>
        <end position="22"/>
    </location>
</feature>
<feature type="chain" id="PRO_5011825605" evidence="2">
    <location>
        <begin position="23"/>
        <end position="500"/>
    </location>
</feature>
<dbReference type="NCBIfam" id="TIGR01845">
    <property type="entry name" value="outer_NodT"/>
    <property type="match status" value="1"/>
</dbReference>
<comment type="subcellular location">
    <subcellularLocation>
        <location evidence="2">Cell membrane</location>
        <topology evidence="2">Lipid-anchor</topology>
    </subcellularLocation>
</comment>
<keyword evidence="2" id="KW-0812">Transmembrane</keyword>
<keyword evidence="5" id="KW-1185">Reference proteome</keyword>
<comment type="caution">
    <text evidence="4">The sequence shown here is derived from an EMBL/GenBank/DDBJ whole genome shotgun (WGS) entry which is preliminary data.</text>
</comment>
<dbReference type="GO" id="GO:0005886">
    <property type="term" value="C:plasma membrane"/>
    <property type="evidence" value="ECO:0007669"/>
    <property type="project" value="UniProtKB-SubCell"/>
</dbReference>
<keyword evidence="2" id="KW-0472">Membrane</keyword>
<accession>A0A261SL05</accession>
<feature type="region of interest" description="Disordered" evidence="3">
    <location>
        <begin position="116"/>
        <end position="136"/>
    </location>
</feature>
<dbReference type="EMBL" id="NEVM01000001">
    <property type="protein sequence ID" value="OZI38108.1"/>
    <property type="molecule type" value="Genomic_DNA"/>
</dbReference>
<evidence type="ECO:0000256" key="2">
    <source>
        <dbReference type="RuleBase" id="RU362097"/>
    </source>
</evidence>
<dbReference type="OrthoDB" id="9770517at2"/>
<keyword evidence="2" id="KW-0449">Lipoprotein</keyword>
<comment type="similarity">
    <text evidence="1 2">Belongs to the outer membrane factor (OMF) (TC 1.B.17) family.</text>
</comment>
<dbReference type="Gene3D" id="1.20.1600.10">
    <property type="entry name" value="Outer membrane efflux proteins (OEP)"/>
    <property type="match status" value="1"/>
</dbReference>
<dbReference type="InterPro" id="IPR003423">
    <property type="entry name" value="OMP_efflux"/>
</dbReference>
<dbReference type="RefSeq" id="WP_094852207.1">
    <property type="nucleotide sequence ID" value="NZ_NEVM01000001.1"/>
</dbReference>
<dbReference type="PANTHER" id="PTHR30203">
    <property type="entry name" value="OUTER MEMBRANE CATION EFFLUX PROTEIN"/>
    <property type="match status" value="1"/>
</dbReference>
<dbReference type="AlphaFoldDB" id="A0A261SL05"/>
<proteinExistence type="inferred from homology"/>
<dbReference type="InterPro" id="IPR010131">
    <property type="entry name" value="MdtP/NodT-like"/>
</dbReference>